<feature type="region of interest" description="Disordered" evidence="1">
    <location>
        <begin position="860"/>
        <end position="905"/>
    </location>
</feature>
<evidence type="ECO:0000259" key="3">
    <source>
        <dbReference type="PROSITE" id="PS50853"/>
    </source>
</evidence>
<dbReference type="InterPro" id="IPR003961">
    <property type="entry name" value="FN3_dom"/>
</dbReference>
<keyword evidence="5" id="KW-1185">Reference proteome</keyword>
<feature type="domain" description="Fibronectin type-III" evidence="3">
    <location>
        <begin position="522"/>
        <end position="616"/>
    </location>
</feature>
<dbReference type="Pfam" id="PF25275">
    <property type="entry name" value="Golvesin_C"/>
    <property type="match status" value="1"/>
</dbReference>
<proteinExistence type="predicted"/>
<name>A0ABT4A5C0_9BACT</name>
<gene>
    <name evidence="4" type="ORF">OV287_20280</name>
</gene>
<dbReference type="GO" id="GO:0008745">
    <property type="term" value="F:N-acetylmuramoyl-L-alanine amidase activity"/>
    <property type="evidence" value="ECO:0007669"/>
    <property type="project" value="UniProtKB-EC"/>
</dbReference>
<dbReference type="SMART" id="SM00060">
    <property type="entry name" value="FN3"/>
    <property type="match status" value="1"/>
</dbReference>
<dbReference type="InterPro" id="IPR036116">
    <property type="entry name" value="FN3_sf"/>
</dbReference>
<dbReference type="PROSITE" id="PS50853">
    <property type="entry name" value="FN3"/>
    <property type="match status" value="1"/>
</dbReference>
<dbReference type="CDD" id="cd00063">
    <property type="entry name" value="FN3"/>
    <property type="match status" value="1"/>
</dbReference>
<dbReference type="CDD" id="cd02696">
    <property type="entry name" value="MurNAc-LAA"/>
    <property type="match status" value="1"/>
</dbReference>
<dbReference type="InterPro" id="IPR013783">
    <property type="entry name" value="Ig-like_fold"/>
</dbReference>
<organism evidence="4 5">
    <name type="scientific">Archangium lansingense</name>
    <dbReference type="NCBI Taxonomy" id="2995310"/>
    <lineage>
        <taxon>Bacteria</taxon>
        <taxon>Pseudomonadati</taxon>
        <taxon>Myxococcota</taxon>
        <taxon>Myxococcia</taxon>
        <taxon>Myxococcales</taxon>
        <taxon>Cystobacterineae</taxon>
        <taxon>Archangiaceae</taxon>
        <taxon>Archangium</taxon>
    </lineage>
</organism>
<accession>A0ABT4A5C0</accession>
<dbReference type="InterPro" id="IPR033803">
    <property type="entry name" value="CBD-like_Golvesin-Xly"/>
</dbReference>
<evidence type="ECO:0000313" key="4">
    <source>
        <dbReference type="EMBL" id="MCY1076823.1"/>
    </source>
</evidence>
<evidence type="ECO:0000256" key="2">
    <source>
        <dbReference type="SAM" id="SignalP"/>
    </source>
</evidence>
<feature type="chain" id="PRO_5046389469" evidence="2">
    <location>
        <begin position="27"/>
        <end position="951"/>
    </location>
</feature>
<dbReference type="Pfam" id="PF01520">
    <property type="entry name" value="Amidase_3"/>
    <property type="match status" value="1"/>
</dbReference>
<dbReference type="InterPro" id="IPR002508">
    <property type="entry name" value="MurNAc-LAA_cat"/>
</dbReference>
<dbReference type="Proteomes" id="UP001207654">
    <property type="component" value="Unassembled WGS sequence"/>
</dbReference>
<dbReference type="RefSeq" id="WP_267535685.1">
    <property type="nucleotide sequence ID" value="NZ_JAPNKA010000001.1"/>
</dbReference>
<sequence length="951" mass="100799">MVLPAHIRTIAWMLVSLLCLPGTSQAQEDGAFPQDCGLEPPDAVYVPLPGPRPHETRWLPSEPPLVRREARGGSVSALSGVPQTRIRTGALSGKTIYLSPGHGFFRSSPLGRWATQRGNTNDVVEDLISIETLNQYLLPMLTGAGATVIPVRESDLNPRMVILNNGGAGYSEEGAAELFSTSTLAGWGPPPVPMGNAVRPFELGGNRLMTAAPSATAHATWAPTIPADGAYHVYVSYTAHSARVPDAHYVVRHAGGESHFRVNQRRHGGTWVLLGRFYFRAGLHPESASVVALNDSTTSGNVSLDAVRFGGGSGIIGDGSFAPLSRPRFEECARYHTQFSGAPPSVFAPSGVNALSNERNDDVSSRPRFAAWLHEDGEDAVYVAWHTNASGLSTPDDRFRGTEAYVYGPNPVDGTLNFTGVPGSDVLARKLLEEMTQDIRNAIEPTWRVRSLRSANLGEVNPAHNPEMPSVLLEVAYHDHPADAVHLKRPEFRRVAARAMLQGLIKFFATRDSKTVDLPPEPPSALVARNAGSGQVEVKWAKPSTDTLDLGGHEATGYRVYQSADGLAWDDGTERDSTSFSVTLAPGTTRYFRVASLNAGGESFPSEVVGVRVPEAGRVPEVLVLNAFLRMDEELARRDDLSAYALASPWRHLLESMNDGSGLRRHGDAVAQHGVAFDGATSQALSEGLFTPVGYRVLDWFTGRGGAGGVGPGAAELDLMRTFVTGGGHLLLSGSHVASALSVGGTVEQAFLSEILQVSLGGAASALSVEGLPDGWLKELSGAVLDDGTLGAFPVGTTDVLTPLTGGTPVLGYTGTSQAAGVASAPGGQVLFLGMPFEGLVSPSRRAWLMGSFLSRTGVLATAPEPPAGDPPPPAPGPLNQWESETKADPPPPPPPPPPPYVVDRIPESYENAETGCGCRAGGGTVSIAWLLLLSTVQLRRTRRRSPVTER</sequence>
<dbReference type="SUPFAM" id="SSF53187">
    <property type="entry name" value="Zn-dependent exopeptidases"/>
    <property type="match status" value="1"/>
</dbReference>
<comment type="caution">
    <text evidence="4">The sequence shown here is derived from an EMBL/GenBank/DDBJ whole genome shotgun (WGS) entry which is preliminary data.</text>
</comment>
<evidence type="ECO:0000313" key="5">
    <source>
        <dbReference type="Proteomes" id="UP001207654"/>
    </source>
</evidence>
<dbReference type="Gene3D" id="3.40.630.40">
    <property type="entry name" value="Zn-dependent exopeptidases"/>
    <property type="match status" value="1"/>
</dbReference>
<feature type="signal peptide" evidence="2">
    <location>
        <begin position="1"/>
        <end position="26"/>
    </location>
</feature>
<protein>
    <submittedName>
        <fullName evidence="4">N-acetylmuramoyl-L-alanine amidase</fullName>
        <ecNumber evidence="4">3.5.1.28</ecNumber>
    </submittedName>
</protein>
<dbReference type="SMART" id="SM00646">
    <property type="entry name" value="Ami_3"/>
    <property type="match status" value="1"/>
</dbReference>
<dbReference type="EC" id="3.5.1.28" evidence="4"/>
<keyword evidence="4" id="KW-0378">Hydrolase</keyword>
<keyword evidence="2" id="KW-0732">Signal</keyword>
<dbReference type="Gene3D" id="2.60.40.10">
    <property type="entry name" value="Immunoglobulins"/>
    <property type="match status" value="1"/>
</dbReference>
<dbReference type="EMBL" id="JAPNKA010000001">
    <property type="protein sequence ID" value="MCY1076823.1"/>
    <property type="molecule type" value="Genomic_DNA"/>
</dbReference>
<feature type="compositionally biased region" description="Pro residues" evidence="1">
    <location>
        <begin position="889"/>
        <end position="901"/>
    </location>
</feature>
<reference evidence="4 5" key="1">
    <citation type="submission" date="2022-11" db="EMBL/GenBank/DDBJ databases">
        <title>Minimal conservation of predation-associated metabolite biosynthetic gene clusters underscores biosynthetic potential of Myxococcota including descriptions for ten novel species: Archangium lansinium sp. nov., Myxococcus landrumus sp. nov., Nannocystis bai.</title>
        <authorList>
            <person name="Ahearne A."/>
            <person name="Stevens C."/>
            <person name="Phillips K."/>
        </authorList>
    </citation>
    <scope>NUCLEOTIDE SEQUENCE [LARGE SCALE GENOMIC DNA]</scope>
    <source>
        <strain evidence="4 5">MIWBW</strain>
    </source>
</reference>
<dbReference type="SUPFAM" id="SSF49265">
    <property type="entry name" value="Fibronectin type III"/>
    <property type="match status" value="1"/>
</dbReference>
<feature type="compositionally biased region" description="Pro residues" evidence="1">
    <location>
        <begin position="864"/>
        <end position="877"/>
    </location>
</feature>
<evidence type="ECO:0000256" key="1">
    <source>
        <dbReference type="SAM" id="MobiDB-lite"/>
    </source>
</evidence>